<dbReference type="EMBL" id="PZQS01000001">
    <property type="protein sequence ID" value="PVD39481.1"/>
    <property type="molecule type" value="Genomic_DNA"/>
</dbReference>
<keyword evidence="2" id="KW-1185">Reference proteome</keyword>
<protein>
    <recommendedName>
        <fullName evidence="3">Endonuclease/exonuclease/phosphatase domain-containing protein</fullName>
    </recommendedName>
</protein>
<gene>
    <name evidence="1" type="ORF">C0Q70_02115</name>
</gene>
<sequence length="173" mass="19836">MGMWHSPNRLVHHQIDYILLPRCFKSSINKANMRTYPVAEIGSDHDMVLINLQQKAKQLSDTPPPKFGLIRRSCKKQTLQKFFKDTIGGKFAALNPVECDVGTPTGNIKEMPLSTAQEVLGRQRNNKQPWVTNDILDLSDQKRALKREKESKLKAAYKYKELNCAIKKRDEGR</sequence>
<proteinExistence type="predicted"/>
<dbReference type="Proteomes" id="UP000245119">
    <property type="component" value="Linkage Group LG1"/>
</dbReference>
<evidence type="ECO:0008006" key="3">
    <source>
        <dbReference type="Google" id="ProtNLM"/>
    </source>
</evidence>
<comment type="caution">
    <text evidence="1">The sequence shown here is derived from an EMBL/GenBank/DDBJ whole genome shotgun (WGS) entry which is preliminary data.</text>
</comment>
<name>A0A2T7Q1E0_POMCA</name>
<dbReference type="AlphaFoldDB" id="A0A2T7Q1E0"/>
<reference evidence="1 2" key="1">
    <citation type="submission" date="2018-04" db="EMBL/GenBank/DDBJ databases">
        <title>The genome of golden apple snail Pomacea canaliculata provides insight into stress tolerance and invasive adaptation.</title>
        <authorList>
            <person name="Liu C."/>
            <person name="Liu B."/>
            <person name="Ren Y."/>
            <person name="Zhang Y."/>
            <person name="Wang H."/>
            <person name="Li S."/>
            <person name="Jiang F."/>
            <person name="Yin L."/>
            <person name="Zhang G."/>
            <person name="Qian W."/>
            <person name="Fan W."/>
        </authorList>
    </citation>
    <scope>NUCLEOTIDE SEQUENCE [LARGE SCALE GENOMIC DNA]</scope>
    <source>
        <strain evidence="1">SZHN2017</strain>
        <tissue evidence="1">Muscle</tissue>
    </source>
</reference>
<evidence type="ECO:0000313" key="1">
    <source>
        <dbReference type="EMBL" id="PVD39481.1"/>
    </source>
</evidence>
<organism evidence="1 2">
    <name type="scientific">Pomacea canaliculata</name>
    <name type="common">Golden apple snail</name>
    <dbReference type="NCBI Taxonomy" id="400727"/>
    <lineage>
        <taxon>Eukaryota</taxon>
        <taxon>Metazoa</taxon>
        <taxon>Spiralia</taxon>
        <taxon>Lophotrochozoa</taxon>
        <taxon>Mollusca</taxon>
        <taxon>Gastropoda</taxon>
        <taxon>Caenogastropoda</taxon>
        <taxon>Architaenioglossa</taxon>
        <taxon>Ampullarioidea</taxon>
        <taxon>Ampullariidae</taxon>
        <taxon>Pomacea</taxon>
    </lineage>
</organism>
<evidence type="ECO:0000313" key="2">
    <source>
        <dbReference type="Proteomes" id="UP000245119"/>
    </source>
</evidence>
<accession>A0A2T7Q1E0</accession>